<evidence type="ECO:0000313" key="2">
    <source>
        <dbReference type="WBParaSite" id="SPAL_0001751600.1"/>
    </source>
</evidence>
<reference evidence="2" key="1">
    <citation type="submission" date="2017-02" db="UniProtKB">
        <authorList>
            <consortium name="WormBaseParasite"/>
        </authorList>
    </citation>
    <scope>IDENTIFICATION</scope>
</reference>
<protein>
    <submittedName>
        <fullName evidence="2">Uncharacterized protein</fullName>
    </submittedName>
</protein>
<dbReference type="Proteomes" id="UP000046392">
    <property type="component" value="Unplaced"/>
</dbReference>
<dbReference type="WBParaSite" id="SPAL_0001751600.1">
    <property type="protein sequence ID" value="SPAL_0001751600.1"/>
    <property type="gene ID" value="SPAL_0001751600"/>
</dbReference>
<keyword evidence="1" id="KW-1185">Reference proteome</keyword>
<proteinExistence type="predicted"/>
<dbReference type="AlphaFoldDB" id="A0A0N5CI54"/>
<organism evidence="1 2">
    <name type="scientific">Strongyloides papillosus</name>
    <name type="common">Intestinal threadworm</name>
    <dbReference type="NCBI Taxonomy" id="174720"/>
    <lineage>
        <taxon>Eukaryota</taxon>
        <taxon>Metazoa</taxon>
        <taxon>Ecdysozoa</taxon>
        <taxon>Nematoda</taxon>
        <taxon>Chromadorea</taxon>
        <taxon>Rhabditida</taxon>
        <taxon>Tylenchina</taxon>
        <taxon>Panagrolaimomorpha</taxon>
        <taxon>Strongyloidoidea</taxon>
        <taxon>Strongyloididae</taxon>
        <taxon>Strongyloides</taxon>
    </lineage>
</organism>
<name>A0A0N5CI54_STREA</name>
<sequence>MFYLIYLSVINALSLIDLENKNHKNNLKFKHISNPLNPSSKSTSDDLLKRWYSQYPLEDDDTPVPGDPPVKGLTDVGIFHGVGVEYGVGSFAYQRNFGLGTGISGRSGGQLYGYGSNFFPNLPG</sequence>
<evidence type="ECO:0000313" key="1">
    <source>
        <dbReference type="Proteomes" id="UP000046392"/>
    </source>
</evidence>
<accession>A0A0N5CI54</accession>